<reference evidence="4" key="1">
    <citation type="submission" date="2013-12" db="EMBL/GenBank/DDBJ databases">
        <title>The Genome Sequence of Aphanomyces invadans NJM9701.</title>
        <authorList>
            <consortium name="The Broad Institute Genomics Platform"/>
            <person name="Russ C."/>
            <person name="Tyler B."/>
            <person name="van West P."/>
            <person name="Dieguez-Uribeondo J."/>
            <person name="Young S.K."/>
            <person name="Zeng Q."/>
            <person name="Gargeya S."/>
            <person name="Fitzgerald M."/>
            <person name="Abouelleil A."/>
            <person name="Alvarado L."/>
            <person name="Chapman S.B."/>
            <person name="Gainer-Dewar J."/>
            <person name="Goldberg J."/>
            <person name="Griggs A."/>
            <person name="Gujja S."/>
            <person name="Hansen M."/>
            <person name="Howarth C."/>
            <person name="Imamovic A."/>
            <person name="Ireland A."/>
            <person name="Larimer J."/>
            <person name="McCowan C."/>
            <person name="Murphy C."/>
            <person name="Pearson M."/>
            <person name="Poon T.W."/>
            <person name="Priest M."/>
            <person name="Roberts A."/>
            <person name="Saif S."/>
            <person name="Shea T."/>
            <person name="Sykes S."/>
            <person name="Wortman J."/>
            <person name="Nusbaum C."/>
            <person name="Birren B."/>
        </authorList>
    </citation>
    <scope>NUCLEOTIDE SEQUENCE [LARGE SCALE GENOMIC DNA]</scope>
    <source>
        <strain evidence="4">NJM9701</strain>
    </source>
</reference>
<dbReference type="GO" id="GO:0006623">
    <property type="term" value="P:protein targeting to vacuole"/>
    <property type="evidence" value="ECO:0007669"/>
    <property type="project" value="TreeGrafter"/>
</dbReference>
<comment type="similarity">
    <text evidence="1">Belongs to the VPS13 family.</text>
</comment>
<dbReference type="EMBL" id="KI913955">
    <property type="protein sequence ID" value="ETW06583.1"/>
    <property type="molecule type" value="Genomic_DNA"/>
</dbReference>
<protein>
    <recommendedName>
        <fullName evidence="3">Vacuolar protein sorting-associated protein 13 VPS13 adaptor binding domain-containing protein</fullName>
    </recommendedName>
</protein>
<evidence type="ECO:0000256" key="2">
    <source>
        <dbReference type="SAM" id="MobiDB-lite"/>
    </source>
</evidence>
<evidence type="ECO:0000259" key="3">
    <source>
        <dbReference type="Pfam" id="PF25036"/>
    </source>
</evidence>
<proteinExistence type="inferred from homology"/>
<evidence type="ECO:0000256" key="1">
    <source>
        <dbReference type="ARBA" id="ARBA00006545"/>
    </source>
</evidence>
<dbReference type="GO" id="GO:0045053">
    <property type="term" value="P:protein retention in Golgi apparatus"/>
    <property type="evidence" value="ECO:0007669"/>
    <property type="project" value="TreeGrafter"/>
</dbReference>
<gene>
    <name evidence="4" type="ORF">H310_02801</name>
</gene>
<feature type="region of interest" description="Disordered" evidence="2">
    <location>
        <begin position="533"/>
        <end position="552"/>
    </location>
</feature>
<dbReference type="InterPro" id="IPR026847">
    <property type="entry name" value="VPS13"/>
</dbReference>
<dbReference type="VEuPathDB" id="FungiDB:H310_02801"/>
<dbReference type="PANTHER" id="PTHR16166:SF93">
    <property type="entry name" value="INTERMEMBRANE LIPID TRANSFER PROTEIN VPS13"/>
    <property type="match status" value="1"/>
</dbReference>
<dbReference type="InterPro" id="IPR009543">
    <property type="entry name" value="VPS13_VAB"/>
</dbReference>
<dbReference type="PANTHER" id="PTHR16166">
    <property type="entry name" value="VACUOLAR PROTEIN SORTING-ASSOCIATED PROTEIN VPS13"/>
    <property type="match status" value="1"/>
</dbReference>
<accession>A0A024ULT6</accession>
<dbReference type="GeneID" id="20079851"/>
<organism evidence="4">
    <name type="scientific">Aphanomyces invadans</name>
    <dbReference type="NCBI Taxonomy" id="157072"/>
    <lineage>
        <taxon>Eukaryota</taxon>
        <taxon>Sar</taxon>
        <taxon>Stramenopiles</taxon>
        <taxon>Oomycota</taxon>
        <taxon>Saprolegniomycetes</taxon>
        <taxon>Saprolegniales</taxon>
        <taxon>Verrucalvaceae</taxon>
        <taxon>Aphanomyces</taxon>
    </lineage>
</organism>
<name>A0A024ULT6_9STRA</name>
<feature type="domain" description="Vacuolar protein sorting-associated protein 13 VPS13 adaptor binding" evidence="3">
    <location>
        <begin position="124"/>
        <end position="291"/>
    </location>
</feature>
<sequence length="552" mass="59885">MPELCIIFQYSPRRIESDGGALAKHVTIKLVGAKAHHVVTGTIVGVRRCYRRLVRSGGNVVVGVAEGRHFGRLGVDKVHCVVLCQDTAFVTPKAKAQDVVMWPPRAAATRPRRGASDDKDASQLTTLILHPPLTLQNLLCVNIVCCVFRIVASSPAPPSSSGRDVVWEGTIKTGGHAAIYASNLADKLYCSVLLPALQCETVKPALLHVPPSSKAKVDTAIAFADKTNNTQPLKLKVENPSSSNPVKVAVGSGGQRAVILYASYWLVNLTPFGLQYKQDTRHFEIAGSAAALARRQSIDGDKQNLWNVLACDLELGPYLNPVDAAVTADDGLHGPSLSCMPSIRPQDGRCSFVADSHELCYCPAPTCAVRRLARFATMFSFGGGGNSVGGLEDTMTAAFTNNLCIKCPKYSWSKGVSLEVLGVDQVVELKNTTHVLELGVKIVPGPDAFFRTKCVIFTPRFLLLNQLSTSLALYDGLHRLDHTHAPLDVVRRFMEFLGRTEELNDPNFTETNLLDVTPEDIRRYFNLKASLATRPSTQSTRSTVAPSPSQPY</sequence>
<dbReference type="RefSeq" id="XP_008864658.1">
    <property type="nucleotide sequence ID" value="XM_008866436.1"/>
</dbReference>
<evidence type="ECO:0000313" key="4">
    <source>
        <dbReference type="EMBL" id="ETW06583.1"/>
    </source>
</evidence>
<feature type="domain" description="Vacuolar protein sorting-associated protein 13 VPS13 adaptor binding" evidence="3">
    <location>
        <begin position="401"/>
        <end position="474"/>
    </location>
</feature>
<dbReference type="AlphaFoldDB" id="A0A024ULT6"/>
<dbReference type="Pfam" id="PF25036">
    <property type="entry name" value="VPS13_VAB"/>
    <property type="match status" value="2"/>
</dbReference>